<dbReference type="GeneID" id="66871877"/>
<dbReference type="AlphaFoldDB" id="A0A0L0QJZ2"/>
<evidence type="ECO:0000313" key="1">
    <source>
        <dbReference type="EMBL" id="KNE18897.1"/>
    </source>
</evidence>
<accession>A0A0L0QJZ2</accession>
<name>A0A0L0QJZ2_VIRPA</name>
<sequence>MDCHKCKGGKKVHLSLKDDHNCVCDKVKKIVQAQRQVEFDCDSSCHQFIQQLKGDQHRVQHTTIPFMLYCESTCKPFIGSGYVQKKTRCSSDHYYQYIETPFFKAKDVDKKCCAKLELLLPDTDFCCEHHCCDPCTCSYKDNPIKRFLATGVCLTVDLNKFIGINCLAPNTPVDMGAY</sequence>
<dbReference type="EMBL" id="LGTO01000007">
    <property type="protein sequence ID" value="KNE18897.1"/>
    <property type="molecule type" value="Genomic_DNA"/>
</dbReference>
<evidence type="ECO:0008006" key="3">
    <source>
        <dbReference type="Google" id="ProtNLM"/>
    </source>
</evidence>
<organism evidence="1 2">
    <name type="scientific">Virgibacillus pantothenticus</name>
    <dbReference type="NCBI Taxonomy" id="1473"/>
    <lineage>
        <taxon>Bacteria</taxon>
        <taxon>Bacillati</taxon>
        <taxon>Bacillota</taxon>
        <taxon>Bacilli</taxon>
        <taxon>Bacillales</taxon>
        <taxon>Bacillaceae</taxon>
        <taxon>Virgibacillus</taxon>
    </lineage>
</organism>
<proteinExistence type="predicted"/>
<comment type="caution">
    <text evidence="1">The sequence shown here is derived from an EMBL/GenBank/DDBJ whole genome shotgun (WGS) entry which is preliminary data.</text>
</comment>
<reference evidence="2" key="1">
    <citation type="submission" date="2015-07" db="EMBL/GenBank/DDBJ databases">
        <title>Fjat-10053 dsm26.</title>
        <authorList>
            <person name="Liu B."/>
            <person name="Wang J."/>
            <person name="Zhu Y."/>
            <person name="Liu G."/>
            <person name="Chen Q."/>
            <person name="Chen Z."/>
            <person name="Lan J."/>
            <person name="Che J."/>
            <person name="Ge C."/>
            <person name="Shi H."/>
            <person name="Pan Z."/>
            <person name="Liu X."/>
        </authorList>
    </citation>
    <scope>NUCLEOTIDE SEQUENCE [LARGE SCALE GENOMIC DNA]</scope>
    <source>
        <strain evidence="2">DSM 26</strain>
    </source>
</reference>
<gene>
    <name evidence="1" type="ORF">AFK71_09935</name>
</gene>
<protein>
    <recommendedName>
        <fullName evidence="3">Spore coat protein</fullName>
    </recommendedName>
</protein>
<dbReference type="Proteomes" id="UP000036780">
    <property type="component" value="Unassembled WGS sequence"/>
</dbReference>
<dbReference type="RefSeq" id="WP_050351391.1">
    <property type="nucleotide sequence ID" value="NZ_CP073011.1"/>
</dbReference>
<evidence type="ECO:0000313" key="2">
    <source>
        <dbReference type="Proteomes" id="UP000036780"/>
    </source>
</evidence>
<dbReference type="InterPro" id="IPR019593">
    <property type="entry name" value="Spore_coat_protein_Z/Y"/>
</dbReference>
<dbReference type="Pfam" id="PF10612">
    <property type="entry name" value="Spore-coat_CotZ"/>
    <property type="match status" value="1"/>
</dbReference>
<dbReference type="PATRIC" id="fig|1473.5.peg.482"/>
<keyword evidence="2" id="KW-1185">Reference proteome</keyword>